<evidence type="ECO:0000313" key="3">
    <source>
        <dbReference type="Proteomes" id="UP001500063"/>
    </source>
</evidence>
<proteinExistence type="predicted"/>
<feature type="region of interest" description="Disordered" evidence="1">
    <location>
        <begin position="108"/>
        <end position="141"/>
    </location>
</feature>
<name>A0ABP3GTY1_9ACTN</name>
<feature type="compositionally biased region" description="Acidic residues" evidence="1">
    <location>
        <begin position="126"/>
        <end position="141"/>
    </location>
</feature>
<evidence type="ECO:0000256" key="1">
    <source>
        <dbReference type="SAM" id="MobiDB-lite"/>
    </source>
</evidence>
<comment type="caution">
    <text evidence="2">The sequence shown here is derived from an EMBL/GenBank/DDBJ whole genome shotgun (WGS) entry which is preliminary data.</text>
</comment>
<sequence>MYTTEPVAMSLHPSSQEDQLAEDYASLLGTVSRIDQAVRDGAWDGVRDELDQLISAAEDMWATLSETDDDDGDGDRYQAPVTISADPATVRRLVALYAEPHSVGRLLHPAPSDLRAEGAGGPEAALLDEDFLDEELPSAAP</sequence>
<reference evidence="3" key="1">
    <citation type="journal article" date="2019" name="Int. J. Syst. Evol. Microbiol.">
        <title>The Global Catalogue of Microorganisms (GCM) 10K type strain sequencing project: providing services to taxonomists for standard genome sequencing and annotation.</title>
        <authorList>
            <consortium name="The Broad Institute Genomics Platform"/>
            <consortium name="The Broad Institute Genome Sequencing Center for Infectious Disease"/>
            <person name="Wu L."/>
            <person name="Ma J."/>
        </authorList>
    </citation>
    <scope>NUCLEOTIDE SEQUENCE [LARGE SCALE GENOMIC DNA]</scope>
    <source>
        <strain evidence="3">JCM 4565</strain>
    </source>
</reference>
<accession>A0ABP3GTY1</accession>
<gene>
    <name evidence="2" type="ORF">GCM10010319_34970</name>
</gene>
<dbReference type="EMBL" id="BAAABW010000018">
    <property type="protein sequence ID" value="GAA0354822.1"/>
    <property type="molecule type" value="Genomic_DNA"/>
</dbReference>
<dbReference type="Proteomes" id="UP001500063">
    <property type="component" value="Unassembled WGS sequence"/>
</dbReference>
<protein>
    <submittedName>
        <fullName evidence="2">Uncharacterized protein</fullName>
    </submittedName>
</protein>
<organism evidence="2 3">
    <name type="scientific">Streptomyces blastmyceticus</name>
    <dbReference type="NCBI Taxonomy" id="68180"/>
    <lineage>
        <taxon>Bacteria</taxon>
        <taxon>Bacillati</taxon>
        <taxon>Actinomycetota</taxon>
        <taxon>Actinomycetes</taxon>
        <taxon>Kitasatosporales</taxon>
        <taxon>Streptomycetaceae</taxon>
        <taxon>Streptomyces</taxon>
    </lineage>
</organism>
<keyword evidence="3" id="KW-1185">Reference proteome</keyword>
<evidence type="ECO:0000313" key="2">
    <source>
        <dbReference type="EMBL" id="GAA0354822.1"/>
    </source>
</evidence>